<dbReference type="AlphaFoldDB" id="A0A327NEE5"/>
<evidence type="ECO:0000256" key="3">
    <source>
        <dbReference type="PIRSR" id="PIRSR001365-1"/>
    </source>
</evidence>
<accession>A0A327NEE5</accession>
<protein>
    <submittedName>
        <fullName evidence="5">Dihydrodipicolinate synthase family protein</fullName>
    </submittedName>
</protein>
<keyword evidence="1 2" id="KW-0456">Lyase</keyword>
<dbReference type="EMBL" id="QLII01000001">
    <property type="protein sequence ID" value="RAI73680.1"/>
    <property type="molecule type" value="Genomic_DNA"/>
</dbReference>
<dbReference type="PANTHER" id="PTHR42849:SF1">
    <property type="entry name" value="N-ACETYLNEURAMINATE LYASE"/>
    <property type="match status" value="1"/>
</dbReference>
<feature type="active site" description="Proton donor/acceptor" evidence="3">
    <location>
        <position position="137"/>
    </location>
</feature>
<dbReference type="InterPro" id="IPR002220">
    <property type="entry name" value="DapA-like"/>
</dbReference>
<evidence type="ECO:0000256" key="4">
    <source>
        <dbReference type="PIRSR" id="PIRSR001365-2"/>
    </source>
</evidence>
<dbReference type="Proteomes" id="UP000249016">
    <property type="component" value="Unassembled WGS sequence"/>
</dbReference>
<evidence type="ECO:0000313" key="5">
    <source>
        <dbReference type="EMBL" id="RAI73680.1"/>
    </source>
</evidence>
<dbReference type="GO" id="GO:0005829">
    <property type="term" value="C:cytosol"/>
    <property type="evidence" value="ECO:0007669"/>
    <property type="project" value="TreeGrafter"/>
</dbReference>
<dbReference type="CDD" id="cd00408">
    <property type="entry name" value="DHDPS-like"/>
    <property type="match status" value="1"/>
</dbReference>
<dbReference type="PIRSF" id="PIRSF001365">
    <property type="entry name" value="DHDPS"/>
    <property type="match status" value="1"/>
</dbReference>
<dbReference type="SUPFAM" id="SSF51569">
    <property type="entry name" value="Aldolase"/>
    <property type="match status" value="1"/>
</dbReference>
<name>A0A327NEE5_9BACT</name>
<organism evidence="5 6">
    <name type="scientific">Spirosoma telluris</name>
    <dbReference type="NCBI Taxonomy" id="2183553"/>
    <lineage>
        <taxon>Bacteria</taxon>
        <taxon>Pseudomonadati</taxon>
        <taxon>Bacteroidota</taxon>
        <taxon>Cytophagia</taxon>
        <taxon>Cytophagales</taxon>
        <taxon>Cytophagaceae</taxon>
        <taxon>Spirosoma</taxon>
    </lineage>
</organism>
<feature type="binding site" evidence="4">
    <location>
        <position position="209"/>
    </location>
    <ligand>
        <name>pyruvate</name>
        <dbReference type="ChEBI" id="CHEBI:15361"/>
    </ligand>
</feature>
<comment type="similarity">
    <text evidence="2">Belongs to the DapA family.</text>
</comment>
<dbReference type="Pfam" id="PF00701">
    <property type="entry name" value="DHDPS"/>
    <property type="match status" value="1"/>
</dbReference>
<dbReference type="PRINTS" id="PR00146">
    <property type="entry name" value="DHPICSNTHASE"/>
</dbReference>
<gene>
    <name evidence="5" type="ORF">HMF3257_03265</name>
</gene>
<dbReference type="OrthoDB" id="9782828at2"/>
<dbReference type="Gene3D" id="3.20.20.70">
    <property type="entry name" value="Aldolase class I"/>
    <property type="match status" value="1"/>
</dbReference>
<reference evidence="5 6" key="1">
    <citation type="submission" date="2018-06" db="EMBL/GenBank/DDBJ databases">
        <title>Spirosoma sp. HMF3257 Genome sequencing and assembly.</title>
        <authorList>
            <person name="Kang H."/>
            <person name="Cha I."/>
            <person name="Kim H."/>
            <person name="Kang J."/>
            <person name="Joh K."/>
        </authorList>
    </citation>
    <scope>NUCLEOTIDE SEQUENCE [LARGE SCALE GENOMIC DNA]</scope>
    <source>
        <strain evidence="5 6">HMF3257</strain>
    </source>
</reference>
<comment type="caution">
    <text evidence="5">The sequence shown here is derived from an EMBL/GenBank/DDBJ whole genome shotgun (WGS) entry which is preliminary data.</text>
</comment>
<evidence type="ECO:0000256" key="1">
    <source>
        <dbReference type="ARBA" id="ARBA00023239"/>
    </source>
</evidence>
<keyword evidence="6" id="KW-1185">Reference proteome</keyword>
<evidence type="ECO:0000256" key="2">
    <source>
        <dbReference type="PIRNR" id="PIRNR001365"/>
    </source>
</evidence>
<dbReference type="InterPro" id="IPR013785">
    <property type="entry name" value="Aldolase_TIM"/>
</dbReference>
<dbReference type="GO" id="GO:0008747">
    <property type="term" value="F:N-acetylneuraminate lyase activity"/>
    <property type="evidence" value="ECO:0007669"/>
    <property type="project" value="TreeGrafter"/>
</dbReference>
<evidence type="ECO:0000313" key="6">
    <source>
        <dbReference type="Proteomes" id="UP000249016"/>
    </source>
</evidence>
<proteinExistence type="inferred from homology"/>
<dbReference type="PANTHER" id="PTHR42849">
    <property type="entry name" value="N-ACETYLNEURAMINATE LYASE"/>
    <property type="match status" value="1"/>
</dbReference>
<dbReference type="GO" id="GO:0019262">
    <property type="term" value="P:N-acetylneuraminate catabolic process"/>
    <property type="evidence" value="ECO:0007669"/>
    <property type="project" value="TreeGrafter"/>
</dbReference>
<feature type="active site" description="Schiff-base intermediate with substrate" evidence="3">
    <location>
        <position position="165"/>
    </location>
</feature>
<sequence length="306" mass="33913">MSMKKKYQGIVVPLVTPLTEGYALDKAAVERMIINLQASEAMPFVLGTTGESSSLPISVKKTYVFEAARLKTADMVLYAGISSNCLEESVEFANYCFDQGVDAVAATLPSYYALSESQMKQYFEQLADQLNGPLIIYNIFATTRMSIPLQAVDELSYHPGIVGIKDSERSTERLHEALTLWADRPDFSHFMGWAARSADALLRGSDGLVPSTGNLFPAIYRDMLKAVQEGDEEKAYSCQNQSDAFGHLYQSGKTLGESLWALKVLMQEYNLCGTTVMPPLQSLSAREERDLKTALIELVEKEEIQL</sequence>
<dbReference type="SMART" id="SM01130">
    <property type="entry name" value="DHDPS"/>
    <property type="match status" value="1"/>
</dbReference>
<feature type="binding site" evidence="4">
    <location>
        <position position="49"/>
    </location>
    <ligand>
        <name>pyruvate</name>
        <dbReference type="ChEBI" id="CHEBI:15361"/>
    </ligand>
</feature>